<dbReference type="SUPFAM" id="SSF82708">
    <property type="entry name" value="R3H domain"/>
    <property type="match status" value="1"/>
</dbReference>
<sequence>MEPAHEKKDSLEAPNSASMYASVSEGNVGSLSLSDLVVDNSEERAEEVTMPDDDEFLSFKLADQILESNTKGKPVSEQDAILADWMENAMMSDSDDVPMPALHALSDPYGEHTTLEDIAIDAQERENMAWESDSDKEEDRDSDKDDDHEDDTDDDDDDDEDDDMDDIFDESLHELMLSKLSQTSSLQAEQSEEERFDSILRGSFSNKHCPDPSRVPARKSKKMPDFRDSLWANELQGQWEKDRSKKAAKKQQRAAARQAADYDPYPNTHGHYNSTKITKKQRRLEKRQRRAQLKSLADYAEDGQVVAQAPKSFADICAYIDEFLLDESHTTLTLPPLGKRDRAVVHNMAGAYALKSKSHGKGTERFPVLMKTSRTGHFVDYARLKRLSRIPFALSEREWDAHPGLGGGGVRIEVGRRHKDGTHVGKGAKQISEDNIGHKLLRSMGWSSGQGIGQAGGRTEPVQATVKITRSGLGM</sequence>
<name>A0AAJ5Z2X5_9BASI</name>
<dbReference type="GO" id="GO:0008380">
    <property type="term" value="P:RNA splicing"/>
    <property type="evidence" value="ECO:0007669"/>
    <property type="project" value="UniProtKB-KW"/>
</dbReference>
<evidence type="ECO:0000256" key="7">
    <source>
        <dbReference type="ARBA" id="ARBA00023187"/>
    </source>
</evidence>
<comment type="subcellular location">
    <subcellularLocation>
        <location evidence="2">Cytoplasm</location>
    </subcellularLocation>
    <subcellularLocation>
        <location evidence="1">Nucleus</location>
    </subcellularLocation>
</comment>
<feature type="region of interest" description="Disordered" evidence="9">
    <location>
        <begin position="237"/>
        <end position="289"/>
    </location>
</feature>
<keyword evidence="13" id="KW-1185">Reference proteome</keyword>
<keyword evidence="6" id="KW-0507">mRNA processing</keyword>
<evidence type="ECO:0000256" key="4">
    <source>
        <dbReference type="ARBA" id="ARBA00018964"/>
    </source>
</evidence>
<evidence type="ECO:0000256" key="3">
    <source>
        <dbReference type="ARBA" id="ARBA00010306"/>
    </source>
</evidence>
<feature type="domain" description="R3H" evidence="11">
    <location>
        <begin position="310"/>
        <end position="373"/>
    </location>
</feature>
<dbReference type="EMBL" id="CP119917">
    <property type="protein sequence ID" value="WFD14989.1"/>
    <property type="molecule type" value="Genomic_DNA"/>
</dbReference>
<dbReference type="PROSITE" id="PS51061">
    <property type="entry name" value="R3H"/>
    <property type="match status" value="1"/>
</dbReference>
<comment type="similarity">
    <text evidence="3">Belongs to the SQS1 family.</text>
</comment>
<dbReference type="InterPro" id="IPR001374">
    <property type="entry name" value="R3H_dom"/>
</dbReference>
<dbReference type="Gene3D" id="3.30.1370.50">
    <property type="entry name" value="R3H-like domain"/>
    <property type="match status" value="1"/>
</dbReference>
<dbReference type="Pfam" id="PF01424">
    <property type="entry name" value="R3H"/>
    <property type="match status" value="1"/>
</dbReference>
<evidence type="ECO:0000313" key="12">
    <source>
        <dbReference type="EMBL" id="WFD14989.1"/>
    </source>
</evidence>
<reference evidence="12 13" key="1">
    <citation type="submission" date="2023-03" db="EMBL/GenBank/DDBJ databases">
        <title>Mating type loci evolution in Malassezia.</title>
        <authorList>
            <person name="Coelho M.A."/>
        </authorList>
    </citation>
    <scope>NUCLEOTIDE SEQUENCE [LARGE SCALE GENOMIC DNA]</scope>
    <source>
        <strain evidence="12 13">CBS 13387</strain>
    </source>
</reference>
<feature type="region of interest" description="Disordered" evidence="9">
    <location>
        <begin position="97"/>
        <end position="225"/>
    </location>
</feature>
<gene>
    <name evidence="12" type="primary">SQS1</name>
    <name evidence="12" type="ORF">MARU1_001000</name>
</gene>
<dbReference type="AlphaFoldDB" id="A0AAJ5Z2X5"/>
<feature type="compositionally biased region" description="Basic residues" evidence="9">
    <location>
        <begin position="277"/>
        <end position="289"/>
    </location>
</feature>
<protein>
    <recommendedName>
        <fullName evidence="4">Protein SQS1</fullName>
    </recommendedName>
</protein>
<dbReference type="GO" id="GO:0005634">
    <property type="term" value="C:nucleus"/>
    <property type="evidence" value="ECO:0007669"/>
    <property type="project" value="UniProtKB-SubCell"/>
</dbReference>
<dbReference type="CDD" id="cd02646">
    <property type="entry name" value="R3H_G-patch"/>
    <property type="match status" value="1"/>
</dbReference>
<dbReference type="PANTHER" id="PTHR14195">
    <property type="entry name" value="G PATCH DOMAIN CONTAINING PROTEIN 2"/>
    <property type="match status" value="1"/>
</dbReference>
<evidence type="ECO:0000256" key="2">
    <source>
        <dbReference type="ARBA" id="ARBA00004496"/>
    </source>
</evidence>
<feature type="compositionally biased region" description="Acidic residues" evidence="9">
    <location>
        <begin position="146"/>
        <end position="169"/>
    </location>
</feature>
<dbReference type="InterPro" id="IPR051189">
    <property type="entry name" value="Splicing_assoc_domain"/>
</dbReference>
<dbReference type="PROSITE" id="PS50174">
    <property type="entry name" value="G_PATCH"/>
    <property type="match status" value="1"/>
</dbReference>
<evidence type="ECO:0000259" key="11">
    <source>
        <dbReference type="PROSITE" id="PS51061"/>
    </source>
</evidence>
<dbReference type="Pfam" id="PF01585">
    <property type="entry name" value="G-patch"/>
    <property type="match status" value="1"/>
</dbReference>
<evidence type="ECO:0000313" key="13">
    <source>
        <dbReference type="Proteomes" id="UP001217582"/>
    </source>
</evidence>
<evidence type="ECO:0000256" key="5">
    <source>
        <dbReference type="ARBA" id="ARBA00022490"/>
    </source>
</evidence>
<dbReference type="InterPro" id="IPR000467">
    <property type="entry name" value="G_patch_dom"/>
</dbReference>
<dbReference type="Proteomes" id="UP001217582">
    <property type="component" value="Chromosome 2"/>
</dbReference>
<dbReference type="GO" id="GO:0005737">
    <property type="term" value="C:cytoplasm"/>
    <property type="evidence" value="ECO:0007669"/>
    <property type="project" value="UniProtKB-SubCell"/>
</dbReference>
<dbReference type="GO" id="GO:0003676">
    <property type="term" value="F:nucleic acid binding"/>
    <property type="evidence" value="ECO:0007669"/>
    <property type="project" value="UniProtKB-UniRule"/>
</dbReference>
<dbReference type="InterPro" id="IPR036867">
    <property type="entry name" value="R3H_dom_sf"/>
</dbReference>
<dbReference type="SMART" id="SM00393">
    <property type="entry name" value="R3H"/>
    <property type="match status" value="1"/>
</dbReference>
<evidence type="ECO:0000256" key="6">
    <source>
        <dbReference type="ARBA" id="ARBA00022664"/>
    </source>
</evidence>
<feature type="compositionally biased region" description="Polar residues" evidence="9">
    <location>
        <begin position="179"/>
        <end position="189"/>
    </location>
</feature>
<keyword evidence="7" id="KW-0508">mRNA splicing</keyword>
<feature type="domain" description="G-patch" evidence="10">
    <location>
        <begin position="433"/>
        <end position="475"/>
    </location>
</feature>
<dbReference type="InterPro" id="IPR034082">
    <property type="entry name" value="R3H_G-patch"/>
</dbReference>
<evidence type="ECO:0000259" key="10">
    <source>
        <dbReference type="PROSITE" id="PS50174"/>
    </source>
</evidence>
<evidence type="ECO:0000256" key="9">
    <source>
        <dbReference type="SAM" id="MobiDB-lite"/>
    </source>
</evidence>
<accession>A0AAJ5Z2X5</accession>
<proteinExistence type="inferred from homology"/>
<dbReference type="SMART" id="SM00443">
    <property type="entry name" value="G_patch"/>
    <property type="match status" value="1"/>
</dbReference>
<dbReference type="GO" id="GO:0006397">
    <property type="term" value="P:mRNA processing"/>
    <property type="evidence" value="ECO:0007669"/>
    <property type="project" value="UniProtKB-KW"/>
</dbReference>
<keyword evidence="5" id="KW-0963">Cytoplasm</keyword>
<keyword evidence="8" id="KW-0539">Nucleus</keyword>
<evidence type="ECO:0000256" key="8">
    <source>
        <dbReference type="ARBA" id="ARBA00023242"/>
    </source>
</evidence>
<organism evidence="12 13">
    <name type="scientific">Malassezia arunalokei</name>
    <dbReference type="NCBI Taxonomy" id="1514897"/>
    <lineage>
        <taxon>Eukaryota</taxon>
        <taxon>Fungi</taxon>
        <taxon>Dikarya</taxon>
        <taxon>Basidiomycota</taxon>
        <taxon>Ustilaginomycotina</taxon>
        <taxon>Malasseziomycetes</taxon>
        <taxon>Malasseziales</taxon>
        <taxon>Malasseziaceae</taxon>
        <taxon>Malassezia</taxon>
    </lineage>
</organism>
<evidence type="ECO:0000256" key="1">
    <source>
        <dbReference type="ARBA" id="ARBA00004123"/>
    </source>
</evidence>